<protein>
    <submittedName>
        <fullName evidence="3">Pectate lyase</fullName>
    </submittedName>
</protein>
<accession>A0A1S2VIZ4</accession>
<evidence type="ECO:0000313" key="3">
    <source>
        <dbReference type="EMBL" id="OIN58683.1"/>
    </source>
</evidence>
<feature type="chain" id="PRO_5010178636" evidence="1">
    <location>
        <begin position="24"/>
        <end position="1042"/>
    </location>
</feature>
<dbReference type="InterPro" id="IPR012334">
    <property type="entry name" value="Pectin_lyas_fold"/>
</dbReference>
<feature type="signal peptide" evidence="1">
    <location>
        <begin position="1"/>
        <end position="23"/>
    </location>
</feature>
<comment type="caution">
    <text evidence="3">The sequence shown here is derived from an EMBL/GenBank/DDBJ whole genome shotgun (WGS) entry which is preliminary data.</text>
</comment>
<keyword evidence="4" id="KW-1185">Reference proteome</keyword>
<evidence type="ECO:0000313" key="4">
    <source>
        <dbReference type="Proteomes" id="UP000181790"/>
    </source>
</evidence>
<proteinExistence type="predicted"/>
<evidence type="ECO:0000256" key="1">
    <source>
        <dbReference type="SAM" id="SignalP"/>
    </source>
</evidence>
<dbReference type="Gene3D" id="2.160.20.10">
    <property type="entry name" value="Single-stranded right-handed beta-helix, Pectin lyase-like"/>
    <property type="match status" value="1"/>
</dbReference>
<sequence>MNKVRFLIGLVAGSLLLPPAVKAQGKKPVPVPPVAAARDGHLTYAPDERGNRIPDFSYAGYQAGERAIPTVNIRVVVPAQKGDATRRIQAALDYVATLPVGADGFRGAVLLGKGVFEVAGSLRITASGVVLRGSGTKATTLLGTGISRESLVAVSGKPDRRTEPPVRITNAYVPVNARTIQVPGGQPFAVGDPVQIQRPSTKEWIQAVGTDHFGGGVTALGWKPSQRDLFWDRTVVAVQGTELTLDAPLTTALDSAYGGGMVAKYQWPGRIQQAGIENLRLESTFDKAQPKDEEHRWTAITLENVQDAWVRQVVFAHFAGSAVNIQETARRITVEDCQSLAPVSEIGNERRNTFYVKGQQVLCQRLYAESGYHDFAVGYCATGPNVFVQCESHVPYSFSGGIDSWASGVLFDIVTVDGHALRFANLGQDGQGAGWAVANSVFWQCSAARVECFRPPTAQNWAFGTWAQFSGDGYWDMSNEHIQPRSLYYAQLRERLGEGVAARTILLPVESEASSSPKIEVAAALTRQAVNPAPTLAAFIDAASVRQPLPVESSAKTIDAIGVPAAPAPVLAGGMQIRQGVLVRGNALLTGRRQEVPWWNGSARPYGLAGAKPHITRFVPGMTGRGLTDDLEAMTDSMKRTNTTVIDHNYGLWYERRRDDHERIRRMDGEVWAPFYELPFARSGRETAWDGLSKYDLTRYNKWYWGRLKQFADLADQKGLVLMHENYFQHNIIEAGAHYADFPWRPANNINNTGFPEPVPYAGDKRIFMAEQFYDVTHPVRRALHKAYIRQCLTNFIGNTGVIQLISAEYTGPLSFVQFWLDTIQEWERETGKPVTIGLSTTKDVQDAILADARRAAVIDLIDIRYWHYQANGTAYAPAGGQNLAPRQHARLTPPKKTSFEQVYRAVREYRTQFPGKAVTYSGDSFDNMGWAVLLAGGSLPNIPPVADAPFTAEVAAMKPVQLPDQPASLWAMGNEKNGLVIYTETGGSVTLNLAGMSGTYTVKRIHPKTGAVTTLPETVKGGGLVTVAGEGVIWLKRIKEV</sequence>
<dbReference type="GO" id="GO:0016829">
    <property type="term" value="F:lyase activity"/>
    <property type="evidence" value="ECO:0007669"/>
    <property type="project" value="UniProtKB-KW"/>
</dbReference>
<dbReference type="EMBL" id="MORL01000006">
    <property type="protein sequence ID" value="OIN58683.1"/>
    <property type="molecule type" value="Genomic_DNA"/>
</dbReference>
<dbReference type="OrthoDB" id="5488826at2"/>
<gene>
    <name evidence="3" type="ORF">BLX24_14065</name>
</gene>
<evidence type="ECO:0000259" key="2">
    <source>
        <dbReference type="Pfam" id="PF19815"/>
    </source>
</evidence>
<dbReference type="InterPro" id="IPR046265">
    <property type="entry name" value="DUF6298"/>
</dbReference>
<reference evidence="3 4" key="1">
    <citation type="submission" date="2016-10" db="EMBL/GenBank/DDBJ databases">
        <title>Arsenicibacter rosenii gen. nov., sp. nov., an efficient arsenic-methylating bacterium isolated from an arsenic-contaminated paddy soil.</title>
        <authorList>
            <person name="Huang K."/>
        </authorList>
    </citation>
    <scope>NUCLEOTIDE SEQUENCE [LARGE SCALE GENOMIC DNA]</scope>
    <source>
        <strain evidence="3 4">SM-1</strain>
    </source>
</reference>
<dbReference type="AlphaFoldDB" id="A0A1S2VIZ4"/>
<keyword evidence="3" id="KW-0456">Lyase</keyword>
<keyword evidence="1" id="KW-0732">Signal</keyword>
<dbReference type="Proteomes" id="UP000181790">
    <property type="component" value="Unassembled WGS sequence"/>
</dbReference>
<dbReference type="InterPro" id="IPR011050">
    <property type="entry name" value="Pectin_lyase_fold/virulence"/>
</dbReference>
<name>A0A1S2VIZ4_9BACT</name>
<dbReference type="SUPFAM" id="SSF51126">
    <property type="entry name" value="Pectin lyase-like"/>
    <property type="match status" value="1"/>
</dbReference>
<dbReference type="RefSeq" id="WP_071503788.1">
    <property type="nucleotide sequence ID" value="NZ_MORL01000006.1"/>
</dbReference>
<feature type="domain" description="DUF6298" evidence="2">
    <location>
        <begin position="473"/>
        <end position="958"/>
    </location>
</feature>
<organism evidence="3 4">
    <name type="scientific">Arsenicibacter rosenii</name>
    <dbReference type="NCBI Taxonomy" id="1750698"/>
    <lineage>
        <taxon>Bacteria</taxon>
        <taxon>Pseudomonadati</taxon>
        <taxon>Bacteroidota</taxon>
        <taxon>Cytophagia</taxon>
        <taxon>Cytophagales</taxon>
        <taxon>Spirosomataceae</taxon>
        <taxon>Arsenicibacter</taxon>
    </lineage>
</organism>
<dbReference type="Pfam" id="PF19815">
    <property type="entry name" value="DUF6298"/>
    <property type="match status" value="1"/>
</dbReference>